<sequence length="70" mass="7847">MFKKTALYIMSLLLTFLSALILITCVGYYILFFDWDISLVGKVINAVLIIISITASIAIYAVAEKLKRTN</sequence>
<protein>
    <submittedName>
        <fullName evidence="2">Uncharacterized protein</fullName>
    </submittedName>
</protein>
<reference evidence="2 3" key="1">
    <citation type="submission" date="2014-09" db="EMBL/GenBank/DDBJ databases">
        <authorList>
            <person name="Chan K.-G."/>
        </authorList>
    </citation>
    <scope>NUCLEOTIDE SEQUENCE [LARGE SCALE GENOMIC DNA]</scope>
    <source>
        <strain evidence="2 3">ND04</strain>
    </source>
</reference>
<gene>
    <name evidence="2" type="ORF">LH22_10080</name>
</gene>
<accession>A0ABM5RIF5</accession>
<keyword evidence="3" id="KW-1185">Reference proteome</keyword>
<keyword evidence="1" id="KW-0812">Transmembrane</keyword>
<organism evidence="2 3">
    <name type="scientific">Pantoea rwandensis</name>
    <dbReference type="NCBI Taxonomy" id="1076550"/>
    <lineage>
        <taxon>Bacteria</taxon>
        <taxon>Pseudomonadati</taxon>
        <taxon>Pseudomonadota</taxon>
        <taxon>Gammaproteobacteria</taxon>
        <taxon>Enterobacterales</taxon>
        <taxon>Erwiniaceae</taxon>
        <taxon>Pantoea</taxon>
    </lineage>
</organism>
<proteinExistence type="predicted"/>
<evidence type="ECO:0000256" key="1">
    <source>
        <dbReference type="SAM" id="Phobius"/>
    </source>
</evidence>
<keyword evidence="1" id="KW-0472">Membrane</keyword>
<keyword evidence="1" id="KW-1133">Transmembrane helix</keyword>
<dbReference type="Proteomes" id="UP000029495">
    <property type="component" value="Chromosome"/>
</dbReference>
<evidence type="ECO:0000313" key="2">
    <source>
        <dbReference type="EMBL" id="AIR85794.1"/>
    </source>
</evidence>
<evidence type="ECO:0000313" key="3">
    <source>
        <dbReference type="Proteomes" id="UP000029495"/>
    </source>
</evidence>
<dbReference type="EMBL" id="CP009454">
    <property type="protein sequence ID" value="AIR85794.1"/>
    <property type="molecule type" value="Genomic_DNA"/>
</dbReference>
<feature type="transmembrane region" description="Helical" evidence="1">
    <location>
        <begin position="7"/>
        <end position="31"/>
    </location>
</feature>
<name>A0ABM5RIF5_9GAMM</name>
<feature type="transmembrane region" description="Helical" evidence="1">
    <location>
        <begin position="43"/>
        <end position="63"/>
    </location>
</feature>